<comment type="caution">
    <text evidence="1">The sequence shown here is derived from an EMBL/GenBank/DDBJ whole genome shotgun (WGS) entry which is preliminary data.</text>
</comment>
<dbReference type="EMBL" id="BAUP01000085">
    <property type="protein sequence ID" value="GAJ46346.1"/>
    <property type="molecule type" value="Genomic_DNA"/>
</dbReference>
<evidence type="ECO:0000313" key="3">
    <source>
        <dbReference type="Proteomes" id="UP000024842"/>
    </source>
</evidence>
<accession>A0A023DX50</accession>
<dbReference type="Proteomes" id="UP000024842">
    <property type="component" value="Unassembled WGS sequence"/>
</dbReference>
<dbReference type="RefSeq" id="WP_035543793.1">
    <property type="nucleotide sequence ID" value="NZ_BAUP01000042.1"/>
</dbReference>
<keyword evidence="3" id="KW-1185">Reference proteome</keyword>
<dbReference type="EMBL" id="BAUP01000042">
    <property type="protein sequence ID" value="GAJ45906.1"/>
    <property type="molecule type" value="Genomic_DNA"/>
</dbReference>
<protein>
    <submittedName>
        <fullName evidence="1">Uncharacterized protein</fullName>
    </submittedName>
</protein>
<evidence type="ECO:0000313" key="1">
    <source>
        <dbReference type="EMBL" id="GAJ45906.1"/>
    </source>
</evidence>
<sequence length="64" mass="7123">MNVKISLKAVLFEGAAVQIIKNVEKISRGMSEKDKLQVLVLYASVLSTNRSDQRFCVRASVVLK</sequence>
<evidence type="ECO:0000313" key="2">
    <source>
        <dbReference type="EMBL" id="GAJ46346.1"/>
    </source>
</evidence>
<name>A0A023DX50_9PROT</name>
<reference evidence="1 3" key="1">
    <citation type="journal article" date="2014" name="FEMS Microbiol. Lett.">
        <title>Draft genome sequences of three Holospora species (Holospora obtusa, Holospora undulata, and Holospora elegans), endonuclear symbiotic bacteria of the ciliate Paramecium caudatum.</title>
        <authorList>
            <person name="Dohra H."/>
            <person name="Tanaka K."/>
            <person name="Suzuki T."/>
            <person name="Fujishima M."/>
            <person name="Suzuki H."/>
        </authorList>
    </citation>
    <scope>NUCLEOTIDE SEQUENCE [LARGE SCALE GENOMIC DNA]</scope>
    <source>
        <strain evidence="1 3">E1</strain>
    </source>
</reference>
<proteinExistence type="predicted"/>
<organism evidence="1 3">
    <name type="scientific">Holospora elegans E1</name>
    <dbReference type="NCBI Taxonomy" id="1427503"/>
    <lineage>
        <taxon>Bacteria</taxon>
        <taxon>Pseudomonadati</taxon>
        <taxon>Pseudomonadota</taxon>
        <taxon>Alphaproteobacteria</taxon>
        <taxon>Holosporales</taxon>
        <taxon>Holosporaceae</taxon>
        <taxon>Holospora</taxon>
    </lineage>
</organism>
<dbReference type="AlphaFoldDB" id="A0A023DX50"/>
<gene>
    <name evidence="1" type="ORF">HE1_00223</name>
    <name evidence="2" type="ORF">HE1_00678</name>
</gene>